<reference evidence="3 4" key="1">
    <citation type="submission" date="2016-07" db="EMBL/GenBank/DDBJ databases">
        <title>Genomic analysis of zinc-resistant bacterium Mucilaginibacter pedocola TBZ30.</title>
        <authorList>
            <person name="Huang J."/>
            <person name="Tang J."/>
        </authorList>
    </citation>
    <scope>NUCLEOTIDE SEQUENCE [LARGE SCALE GENOMIC DNA]</scope>
    <source>
        <strain evidence="3 4">TBZ30</strain>
    </source>
</reference>
<dbReference type="EMBL" id="MBTF01000039">
    <property type="protein sequence ID" value="OOQ56669.1"/>
    <property type="molecule type" value="Genomic_DNA"/>
</dbReference>
<keyword evidence="1" id="KW-1133">Transmembrane helix</keyword>
<dbReference type="STRING" id="1792845.BC343_18955"/>
<dbReference type="InterPro" id="IPR045957">
    <property type="entry name" value="DUF6377"/>
</dbReference>
<evidence type="ECO:0000313" key="4">
    <source>
        <dbReference type="Proteomes" id="UP000189739"/>
    </source>
</evidence>
<gene>
    <name evidence="3" type="ORF">BC343_18955</name>
</gene>
<sequence length="450" mass="52134">MAFVLVSAGMFKEGLDTLNKVDPKKLNESQRYEYLFLQARSHFDLGDYDKMVDYYARYSTIGLAYCDSIINSTKPGTYENLSAVGLKALRTGRYKDALEPYNQIMRIPQAYQDSAINYSCLSYIYKELNQPERSISYLMQAALIDITHSTKEAVALTNLAEYYYQHGDAKTAFTYINSAIDDANFYGARHREAQISSIMPIIQTERVNGIEKERRSLLIYASIITSLIVVVIIFAIITSRQLKKLKIADQVIINKNQDLNVANDSLTQVNKTLDSANRTLSRINTKLDEANIIKDEYIGYFFNIHSDYIEKIDRLKRSIDKNLKEKRYEEVGLVLNRLNTNFERENLYHSFDKVFLNIFPNFIDDFNALFEPAHRVHFNEEHLLNTELRIFALIRLGIDENETIAKILNYSVNTIYTYKTKVKNRSFVPNDEFEERIMLIKAVKEVPDMG</sequence>
<dbReference type="SUPFAM" id="SSF48452">
    <property type="entry name" value="TPR-like"/>
    <property type="match status" value="2"/>
</dbReference>
<keyword evidence="1" id="KW-0472">Membrane</keyword>
<feature type="transmembrane region" description="Helical" evidence="1">
    <location>
        <begin position="217"/>
        <end position="237"/>
    </location>
</feature>
<dbReference type="Pfam" id="PF19904">
    <property type="entry name" value="DUF6377"/>
    <property type="match status" value="1"/>
</dbReference>
<dbReference type="Gene3D" id="1.25.40.10">
    <property type="entry name" value="Tetratricopeptide repeat domain"/>
    <property type="match status" value="1"/>
</dbReference>
<organism evidence="3 4">
    <name type="scientific">Mucilaginibacter pedocola</name>
    <dbReference type="NCBI Taxonomy" id="1792845"/>
    <lineage>
        <taxon>Bacteria</taxon>
        <taxon>Pseudomonadati</taxon>
        <taxon>Bacteroidota</taxon>
        <taxon>Sphingobacteriia</taxon>
        <taxon>Sphingobacteriales</taxon>
        <taxon>Sphingobacteriaceae</taxon>
        <taxon>Mucilaginibacter</taxon>
    </lineage>
</organism>
<dbReference type="InterPro" id="IPR011990">
    <property type="entry name" value="TPR-like_helical_dom_sf"/>
</dbReference>
<keyword evidence="4" id="KW-1185">Reference proteome</keyword>
<proteinExistence type="predicted"/>
<protein>
    <recommendedName>
        <fullName evidence="2">DUF6377 domain-containing protein</fullName>
    </recommendedName>
</protein>
<comment type="caution">
    <text evidence="3">The sequence shown here is derived from an EMBL/GenBank/DDBJ whole genome shotgun (WGS) entry which is preliminary data.</text>
</comment>
<dbReference type="AlphaFoldDB" id="A0A1S9P6U7"/>
<evidence type="ECO:0000256" key="1">
    <source>
        <dbReference type="SAM" id="Phobius"/>
    </source>
</evidence>
<dbReference type="Proteomes" id="UP000189739">
    <property type="component" value="Unassembled WGS sequence"/>
</dbReference>
<accession>A0A1S9P6U7</accession>
<feature type="domain" description="DUF6377" evidence="2">
    <location>
        <begin position="145"/>
        <end position="405"/>
    </location>
</feature>
<evidence type="ECO:0000259" key="2">
    <source>
        <dbReference type="Pfam" id="PF19904"/>
    </source>
</evidence>
<evidence type="ECO:0000313" key="3">
    <source>
        <dbReference type="EMBL" id="OOQ56669.1"/>
    </source>
</evidence>
<keyword evidence="1" id="KW-0812">Transmembrane</keyword>
<name>A0A1S9P6U7_9SPHI</name>